<dbReference type="Proteomes" id="UP000250321">
    <property type="component" value="Unassembled WGS sequence"/>
</dbReference>
<comment type="caution">
    <text evidence="1">The sequence shown here is derived from an EMBL/GenBank/DDBJ whole genome shotgun (WGS) entry which is preliminary data.</text>
</comment>
<keyword evidence="2" id="KW-1185">Reference proteome</keyword>
<sequence>MLDQLSWMEREELKDVILERLSEECEEDFRLRRALCVDSLMCRLSEECEEDFRLRRPSFRL</sequence>
<proteinExistence type="predicted"/>
<gene>
    <name evidence="1" type="ORF">Pyn_36229</name>
</gene>
<organism evidence="1 2">
    <name type="scientific">Prunus yedoensis var. nudiflora</name>
    <dbReference type="NCBI Taxonomy" id="2094558"/>
    <lineage>
        <taxon>Eukaryota</taxon>
        <taxon>Viridiplantae</taxon>
        <taxon>Streptophyta</taxon>
        <taxon>Embryophyta</taxon>
        <taxon>Tracheophyta</taxon>
        <taxon>Spermatophyta</taxon>
        <taxon>Magnoliopsida</taxon>
        <taxon>eudicotyledons</taxon>
        <taxon>Gunneridae</taxon>
        <taxon>Pentapetalae</taxon>
        <taxon>rosids</taxon>
        <taxon>fabids</taxon>
        <taxon>Rosales</taxon>
        <taxon>Rosaceae</taxon>
        <taxon>Amygdaloideae</taxon>
        <taxon>Amygdaleae</taxon>
        <taxon>Prunus</taxon>
    </lineage>
</organism>
<evidence type="ECO:0000313" key="2">
    <source>
        <dbReference type="Proteomes" id="UP000250321"/>
    </source>
</evidence>
<name>A0A314ZIP7_PRUYE</name>
<dbReference type="EMBL" id="PJQY01001526">
    <property type="protein sequence ID" value="PQQ01856.1"/>
    <property type="molecule type" value="Genomic_DNA"/>
</dbReference>
<accession>A0A314ZIP7</accession>
<reference evidence="1 2" key="1">
    <citation type="submission" date="2018-02" db="EMBL/GenBank/DDBJ databases">
        <title>Draft genome of wild Prunus yedoensis var. nudiflora.</title>
        <authorList>
            <person name="Baek S."/>
            <person name="Kim J.-H."/>
            <person name="Choi K."/>
            <person name="Kim G.-B."/>
            <person name="Cho A."/>
            <person name="Jang H."/>
            <person name="Shin C.-H."/>
            <person name="Yu H.-J."/>
            <person name="Mun J.-H."/>
        </authorList>
    </citation>
    <scope>NUCLEOTIDE SEQUENCE [LARGE SCALE GENOMIC DNA]</scope>
    <source>
        <strain evidence="2">cv. Jeju island</strain>
        <tissue evidence="1">Leaf</tissue>
    </source>
</reference>
<dbReference type="AlphaFoldDB" id="A0A314ZIP7"/>
<evidence type="ECO:0000313" key="1">
    <source>
        <dbReference type="EMBL" id="PQQ01856.1"/>
    </source>
</evidence>
<protein>
    <submittedName>
        <fullName evidence="1">Uncharacterized protein</fullName>
    </submittedName>
</protein>